<evidence type="ECO:0000259" key="1">
    <source>
        <dbReference type="Pfam" id="PF00814"/>
    </source>
</evidence>
<dbReference type="PANTHER" id="PTHR11735">
    <property type="entry name" value="TRNA N6-ADENOSINE THREONYLCARBAMOYLTRANSFERASE"/>
    <property type="match status" value="1"/>
</dbReference>
<dbReference type="GO" id="GO:0002949">
    <property type="term" value="P:tRNA threonylcarbamoyladenosine modification"/>
    <property type="evidence" value="ECO:0007669"/>
    <property type="project" value="InterPro"/>
</dbReference>
<dbReference type="Gene3D" id="3.30.420.40">
    <property type="match status" value="2"/>
</dbReference>
<dbReference type="PANTHER" id="PTHR11735:SF11">
    <property type="entry name" value="TRNA THREONYLCARBAMOYLADENOSINE BIOSYNTHESIS PROTEIN TSAB"/>
    <property type="match status" value="1"/>
</dbReference>
<proteinExistence type="predicted"/>
<dbReference type="RefSeq" id="WP_135269941.1">
    <property type="nucleotide sequence ID" value="NZ_SRIB01000001.1"/>
</dbReference>
<evidence type="ECO:0000313" key="3">
    <source>
        <dbReference type="Proteomes" id="UP000298381"/>
    </source>
</evidence>
<dbReference type="SUPFAM" id="SSF53067">
    <property type="entry name" value="Actin-like ATPase domain"/>
    <property type="match status" value="2"/>
</dbReference>
<dbReference type="OrthoDB" id="9784166at2"/>
<name>A0A4Z0DA55_9FIRM</name>
<keyword evidence="3" id="KW-1185">Reference proteome</keyword>
<dbReference type="InterPro" id="IPR022496">
    <property type="entry name" value="T6A_TsaB"/>
</dbReference>
<dbReference type="InterPro" id="IPR043129">
    <property type="entry name" value="ATPase_NBD"/>
</dbReference>
<dbReference type="AlphaFoldDB" id="A0A4Z0DA55"/>
<gene>
    <name evidence="2" type="primary">tsaB</name>
    <name evidence="2" type="ORF">E4100_00940</name>
</gene>
<organism evidence="2 3">
    <name type="scientific">Soehngenia longivitae</name>
    <dbReference type="NCBI Taxonomy" id="2562294"/>
    <lineage>
        <taxon>Bacteria</taxon>
        <taxon>Bacillati</taxon>
        <taxon>Bacillota</taxon>
        <taxon>Tissierellia</taxon>
        <taxon>Tissierellales</taxon>
        <taxon>Tissierellaceae</taxon>
        <taxon>Soehngenia</taxon>
    </lineage>
</organism>
<dbReference type="GO" id="GO:0005829">
    <property type="term" value="C:cytosol"/>
    <property type="evidence" value="ECO:0007669"/>
    <property type="project" value="TreeGrafter"/>
</dbReference>
<accession>A0A4Z0DA55</accession>
<dbReference type="NCBIfam" id="TIGR03725">
    <property type="entry name" value="T6A_YeaZ"/>
    <property type="match status" value="1"/>
</dbReference>
<keyword evidence="2" id="KW-0808">Transferase</keyword>
<comment type="caution">
    <text evidence="2">The sequence shown here is derived from an EMBL/GenBank/DDBJ whole genome shotgun (WGS) entry which is preliminary data.</text>
</comment>
<dbReference type="InterPro" id="IPR000905">
    <property type="entry name" value="Gcp-like_dom"/>
</dbReference>
<evidence type="ECO:0000313" key="2">
    <source>
        <dbReference type="EMBL" id="TFZ41732.1"/>
    </source>
</evidence>
<dbReference type="EMBL" id="SRIB01000001">
    <property type="protein sequence ID" value="TFZ41732.1"/>
    <property type="molecule type" value="Genomic_DNA"/>
</dbReference>
<dbReference type="Pfam" id="PF00814">
    <property type="entry name" value="TsaD"/>
    <property type="match status" value="1"/>
</dbReference>
<protein>
    <submittedName>
        <fullName evidence="2">tRNA (Adenosine(37)-N6)-threonylcarbamoyltransferase complex dimerization subunit type 1 TsaB</fullName>
    </submittedName>
</protein>
<reference evidence="2 3" key="1">
    <citation type="submission" date="2019-03" db="EMBL/GenBank/DDBJ databases">
        <title>Draft genome sequence data and analysis of a Fermenting Bacterium, Soehngenia longevitae strain 1933PT, isolated from petroleum reservoir in Azerbaijan.</title>
        <authorList>
            <person name="Grouzdev D.S."/>
            <person name="Bidzhieva S.K."/>
            <person name="Sokolova D.S."/>
            <person name="Tourova T.P."/>
            <person name="Poltaraus A.B."/>
            <person name="Nazina T.N."/>
        </authorList>
    </citation>
    <scope>NUCLEOTIDE SEQUENCE [LARGE SCALE GENOMIC DNA]</scope>
    <source>
        <strain evidence="2 3">1933P</strain>
    </source>
</reference>
<feature type="domain" description="Gcp-like" evidence="1">
    <location>
        <begin position="34"/>
        <end position="225"/>
    </location>
</feature>
<dbReference type="CDD" id="cd24032">
    <property type="entry name" value="ASKHA_NBD_TsaB"/>
    <property type="match status" value="1"/>
</dbReference>
<sequence>MKILGMDTSTLMTTVAITDDQKLLGEYSLSVDMSHSEMLVPMIKSTLDGLKIDIDDIDLFTISIGPGSFTGLRIALSTAKGFAIAKNKPIIGVSTLEALAYNICSESYIVPMIDARRERVFSGIYKWNGNILKVVKQDDALDIAEYFNYLNENYDKLFLNGNGSIAYRDLIEEILGDKAIFAPFNLNSIRASSICEIAYERFKNGLIDDVDNLKPVYLRESQAERQFSKGE</sequence>
<dbReference type="Proteomes" id="UP000298381">
    <property type="component" value="Unassembled WGS sequence"/>
</dbReference>
<dbReference type="GO" id="GO:0016740">
    <property type="term" value="F:transferase activity"/>
    <property type="evidence" value="ECO:0007669"/>
    <property type="project" value="UniProtKB-KW"/>
</dbReference>